<name>A0ABQ2BGL9_9SPHI</name>
<sequence>MLRKGIVTLIKEDGSGIITDENDQEIPFKFEKDFLKDFTGATVSFRIDLGNKGLVAVGVQLMSDSL</sequence>
<keyword evidence="2" id="KW-1185">Reference proteome</keyword>
<dbReference type="EMBL" id="BMDJ01000003">
    <property type="protein sequence ID" value="GGI24497.1"/>
    <property type="molecule type" value="Genomic_DNA"/>
</dbReference>
<dbReference type="Proteomes" id="UP000645390">
    <property type="component" value="Unassembled WGS sequence"/>
</dbReference>
<protein>
    <submittedName>
        <fullName evidence="1">Uncharacterized protein</fullName>
    </submittedName>
</protein>
<dbReference type="RefSeq" id="WP_188412444.1">
    <property type="nucleotide sequence ID" value="NZ_BMDJ01000003.1"/>
</dbReference>
<proteinExistence type="predicted"/>
<gene>
    <name evidence="1" type="ORF">GCM10008119_12950</name>
</gene>
<evidence type="ECO:0000313" key="2">
    <source>
        <dbReference type="Proteomes" id="UP000645390"/>
    </source>
</evidence>
<organism evidence="1 2">
    <name type="scientific">Pedobacter mendelii</name>
    <dbReference type="NCBI Taxonomy" id="1908240"/>
    <lineage>
        <taxon>Bacteria</taxon>
        <taxon>Pseudomonadati</taxon>
        <taxon>Bacteroidota</taxon>
        <taxon>Sphingobacteriia</taxon>
        <taxon>Sphingobacteriales</taxon>
        <taxon>Sphingobacteriaceae</taxon>
        <taxon>Pedobacter</taxon>
    </lineage>
</organism>
<accession>A0ABQ2BGL9</accession>
<reference evidence="2" key="1">
    <citation type="journal article" date="2019" name="Int. J. Syst. Evol. Microbiol.">
        <title>The Global Catalogue of Microorganisms (GCM) 10K type strain sequencing project: providing services to taxonomists for standard genome sequencing and annotation.</title>
        <authorList>
            <consortium name="The Broad Institute Genomics Platform"/>
            <consortium name="The Broad Institute Genome Sequencing Center for Infectious Disease"/>
            <person name="Wu L."/>
            <person name="Ma J."/>
        </authorList>
    </citation>
    <scope>NUCLEOTIDE SEQUENCE [LARGE SCALE GENOMIC DNA]</scope>
    <source>
        <strain evidence="2">CCM 8939</strain>
    </source>
</reference>
<comment type="caution">
    <text evidence="1">The sequence shown here is derived from an EMBL/GenBank/DDBJ whole genome shotgun (WGS) entry which is preliminary data.</text>
</comment>
<evidence type="ECO:0000313" key="1">
    <source>
        <dbReference type="EMBL" id="GGI24497.1"/>
    </source>
</evidence>